<organism evidence="2 3">
    <name type="scientific">Paraglomus occultum</name>
    <dbReference type="NCBI Taxonomy" id="144539"/>
    <lineage>
        <taxon>Eukaryota</taxon>
        <taxon>Fungi</taxon>
        <taxon>Fungi incertae sedis</taxon>
        <taxon>Mucoromycota</taxon>
        <taxon>Glomeromycotina</taxon>
        <taxon>Glomeromycetes</taxon>
        <taxon>Paraglomerales</taxon>
        <taxon>Paraglomeraceae</taxon>
        <taxon>Paraglomus</taxon>
    </lineage>
</organism>
<protein>
    <submittedName>
        <fullName evidence="2">8191_t:CDS:1</fullName>
    </submittedName>
</protein>
<name>A0A9N9C2Y0_9GLOM</name>
<evidence type="ECO:0000256" key="1">
    <source>
        <dbReference type="SAM" id="Coils"/>
    </source>
</evidence>
<dbReference type="OrthoDB" id="2442702at2759"/>
<reference evidence="2" key="1">
    <citation type="submission" date="2021-06" db="EMBL/GenBank/DDBJ databases">
        <authorList>
            <person name="Kallberg Y."/>
            <person name="Tangrot J."/>
            <person name="Rosling A."/>
        </authorList>
    </citation>
    <scope>NUCLEOTIDE SEQUENCE</scope>
    <source>
        <strain evidence="2">IA702</strain>
    </source>
</reference>
<feature type="coiled-coil region" evidence="1">
    <location>
        <begin position="3"/>
        <end position="30"/>
    </location>
</feature>
<evidence type="ECO:0000313" key="3">
    <source>
        <dbReference type="Proteomes" id="UP000789572"/>
    </source>
</evidence>
<dbReference type="Proteomes" id="UP000789572">
    <property type="component" value="Unassembled WGS sequence"/>
</dbReference>
<dbReference type="AlphaFoldDB" id="A0A9N9C2Y0"/>
<keyword evidence="1" id="KW-0175">Coiled coil</keyword>
<feature type="non-terminal residue" evidence="2">
    <location>
        <position position="1"/>
    </location>
</feature>
<comment type="caution">
    <text evidence="2">The sequence shown here is derived from an EMBL/GenBank/DDBJ whole genome shotgun (WGS) entry which is preliminary data.</text>
</comment>
<dbReference type="EMBL" id="CAJVPJ010001342">
    <property type="protein sequence ID" value="CAG8587238.1"/>
    <property type="molecule type" value="Genomic_DNA"/>
</dbReference>
<keyword evidence="3" id="KW-1185">Reference proteome</keyword>
<sequence length="70" mass="8119">ELNSKLVAEIAELRKENAEIKAENIKLKQAMEGSFIPFRVEIAPARRKLVNAMTIWNRGDFEPHNLRFLL</sequence>
<proteinExistence type="predicted"/>
<gene>
    <name evidence="2" type="ORF">POCULU_LOCUS6786</name>
</gene>
<accession>A0A9N9C2Y0</accession>
<evidence type="ECO:0000313" key="2">
    <source>
        <dbReference type="EMBL" id="CAG8587238.1"/>
    </source>
</evidence>